<dbReference type="Gene3D" id="1.25.40.10">
    <property type="entry name" value="Tetratricopeptide repeat domain"/>
    <property type="match status" value="8"/>
</dbReference>
<dbReference type="GO" id="GO:0003723">
    <property type="term" value="F:RNA binding"/>
    <property type="evidence" value="ECO:0007669"/>
    <property type="project" value="InterPro"/>
</dbReference>
<dbReference type="PROSITE" id="PS51375">
    <property type="entry name" value="PPR"/>
    <property type="match status" value="5"/>
</dbReference>
<dbReference type="InterPro" id="IPR046960">
    <property type="entry name" value="PPR_At4g14850-like_plant"/>
</dbReference>
<evidence type="ECO:0000313" key="3">
    <source>
        <dbReference type="EMBL" id="CAH9085857.1"/>
    </source>
</evidence>
<feature type="repeat" description="PPR" evidence="2">
    <location>
        <begin position="465"/>
        <end position="499"/>
    </location>
</feature>
<feature type="repeat" description="PPR" evidence="2">
    <location>
        <begin position="767"/>
        <end position="801"/>
    </location>
</feature>
<dbReference type="AlphaFoldDB" id="A0AAV0CYU0"/>
<proteinExistence type="predicted"/>
<sequence>MRKLLNVACTFSLSRFPTPRKISQYVSPLHLHFCYSCQKRIIPLALSCTKHIPAITDCLTPVVVLNASAYHSSACQSFDKMSQRFLGYSLASDIGHVHELIRLVREKPSIVNATVVHAMVIKLGAMSHLSAVTSLLMIYSREKSFSSSLVLFREVLHKDVVLWNAIMTACIENNLFDAAVNLFYEMFAVGNAFDSTSIVILLSALCNMKDLRQVMVVHALCVKAAMVSDSILGNALIGVYAKCIDLNSSENVFREMGFKDTVSWNSIISGCFYNNHPKKSLVYFKQMVSTVKQVDSVSLSSAIAASAFLENLTCGLGIHGLGVKLCYTETHHISVSNSLISFYFQYGNVDAAKCVFEEMEFKDVVTWNSMINGLALNGEIFESFCLLHKMQFIGSVKPDTTTLVSIISLTAKFMLLREGKAFHGYILRRGMEYNIPLMNSLVNMYLNGGNVKKAENILINMPNKDLITWNTMISGYSQNGRKTEAQALFKKLLAQQVSVSLPTLLGILSSCDSPEFLQFGKSIHCMHVKLGFQNYILLVNSLMCMYIHCTNLLTSFKLLEEISMIADVDSWNTIISGCMQNQHFRMALEAFNLMRQTSLVSHDSITLVNVISACGCLELAHEGKLIHGLALKTSTGKDVRVQNVLITMYARFSDSVSASLVFKLGHDRNLCTWNCMISALAQNSNATEAIKLFRTLEFEPDEISLATILSICTQLGVIRQGKQIHGHAIRFGFVKNSIISSALVDMYSSCGRLDIALLVFQKSPVKSVEAWNSMISAYGLHSNGQKAIEVFNGLIKCGISPTKATFVNLLTACSHSGLVDQGCWYYDHMLPSFGVQPITDHHVCIVDMLGRSGKLHEAYDFVKDMPTQPESGVWGSLLSACNYHGNLKLGKKVATILFSLKPENVGYYVSLANIYVATGSWKEAMALRDVIDNKKLVKTAGYSFIDVGLG</sequence>
<dbReference type="Pfam" id="PF20431">
    <property type="entry name" value="E_motif"/>
    <property type="match status" value="1"/>
</dbReference>
<dbReference type="NCBIfam" id="TIGR00756">
    <property type="entry name" value="PPR"/>
    <property type="match status" value="6"/>
</dbReference>
<keyword evidence="4" id="KW-1185">Reference proteome</keyword>
<comment type="caution">
    <text evidence="3">The sequence shown here is derived from an EMBL/GenBank/DDBJ whole genome shotgun (WGS) entry which is preliminary data.</text>
</comment>
<evidence type="ECO:0000256" key="1">
    <source>
        <dbReference type="ARBA" id="ARBA00022737"/>
    </source>
</evidence>
<protein>
    <recommendedName>
        <fullName evidence="5">Pentatricopeptide repeat-containing protein</fullName>
    </recommendedName>
</protein>
<name>A0AAV0CYU0_9ASTE</name>
<dbReference type="Proteomes" id="UP001152523">
    <property type="component" value="Unassembled WGS sequence"/>
</dbReference>
<dbReference type="PANTHER" id="PTHR24015">
    <property type="entry name" value="OS07G0578800 PROTEIN-RELATED"/>
    <property type="match status" value="1"/>
</dbReference>
<dbReference type="InterPro" id="IPR011990">
    <property type="entry name" value="TPR-like_helical_dom_sf"/>
</dbReference>
<organism evidence="3 4">
    <name type="scientific">Cuscuta epithymum</name>
    <dbReference type="NCBI Taxonomy" id="186058"/>
    <lineage>
        <taxon>Eukaryota</taxon>
        <taxon>Viridiplantae</taxon>
        <taxon>Streptophyta</taxon>
        <taxon>Embryophyta</taxon>
        <taxon>Tracheophyta</taxon>
        <taxon>Spermatophyta</taxon>
        <taxon>Magnoliopsida</taxon>
        <taxon>eudicotyledons</taxon>
        <taxon>Gunneridae</taxon>
        <taxon>Pentapetalae</taxon>
        <taxon>asterids</taxon>
        <taxon>lamiids</taxon>
        <taxon>Solanales</taxon>
        <taxon>Convolvulaceae</taxon>
        <taxon>Cuscuteae</taxon>
        <taxon>Cuscuta</taxon>
        <taxon>Cuscuta subgen. Cuscuta</taxon>
    </lineage>
</organism>
<feature type="repeat" description="PPR" evidence="2">
    <location>
        <begin position="363"/>
        <end position="397"/>
    </location>
</feature>
<dbReference type="Pfam" id="PF13041">
    <property type="entry name" value="PPR_2"/>
    <property type="match status" value="1"/>
</dbReference>
<evidence type="ECO:0008006" key="5">
    <source>
        <dbReference type="Google" id="ProtNLM"/>
    </source>
</evidence>
<dbReference type="FunFam" id="1.25.40.10:FF:000975">
    <property type="entry name" value="Pentatricopeptide repeat-containing protein"/>
    <property type="match status" value="1"/>
</dbReference>
<accession>A0AAV0CYU0</accession>
<dbReference type="InterPro" id="IPR046848">
    <property type="entry name" value="E_motif"/>
</dbReference>
<dbReference type="GO" id="GO:0009451">
    <property type="term" value="P:RNA modification"/>
    <property type="evidence" value="ECO:0007669"/>
    <property type="project" value="InterPro"/>
</dbReference>
<dbReference type="InterPro" id="IPR002885">
    <property type="entry name" value="PPR_rpt"/>
</dbReference>
<gene>
    <name evidence="3" type="ORF">CEPIT_LOCUS9604</name>
</gene>
<feature type="repeat" description="PPR" evidence="2">
    <location>
        <begin position="159"/>
        <end position="193"/>
    </location>
</feature>
<dbReference type="Pfam" id="PF01535">
    <property type="entry name" value="PPR"/>
    <property type="match status" value="8"/>
</dbReference>
<dbReference type="PANTHER" id="PTHR24015:SF1991">
    <property type="entry name" value="OS01G0938000 PROTEIN"/>
    <property type="match status" value="1"/>
</dbReference>
<feature type="repeat" description="PPR" evidence="2">
    <location>
        <begin position="567"/>
        <end position="601"/>
    </location>
</feature>
<dbReference type="EMBL" id="CAMAPF010000055">
    <property type="protein sequence ID" value="CAH9085857.1"/>
    <property type="molecule type" value="Genomic_DNA"/>
</dbReference>
<keyword evidence="1" id="KW-0677">Repeat</keyword>
<reference evidence="3" key="1">
    <citation type="submission" date="2022-07" db="EMBL/GenBank/DDBJ databases">
        <authorList>
            <person name="Macas J."/>
            <person name="Novak P."/>
            <person name="Neumann P."/>
        </authorList>
    </citation>
    <scope>NUCLEOTIDE SEQUENCE</scope>
</reference>
<evidence type="ECO:0000256" key="2">
    <source>
        <dbReference type="PROSITE-ProRule" id="PRU00708"/>
    </source>
</evidence>
<evidence type="ECO:0000313" key="4">
    <source>
        <dbReference type="Proteomes" id="UP001152523"/>
    </source>
</evidence>